<dbReference type="AlphaFoldDB" id="A0AA97H3V0"/>
<keyword evidence="8" id="KW-1185">Reference proteome</keyword>
<evidence type="ECO:0000256" key="2">
    <source>
        <dbReference type="ARBA" id="ARBA00029447"/>
    </source>
</evidence>
<dbReference type="GO" id="GO:0005886">
    <property type="term" value="C:plasma membrane"/>
    <property type="evidence" value="ECO:0007669"/>
    <property type="project" value="TreeGrafter"/>
</dbReference>
<dbReference type="GO" id="GO:0004888">
    <property type="term" value="F:transmembrane signaling receptor activity"/>
    <property type="evidence" value="ECO:0007669"/>
    <property type="project" value="InterPro"/>
</dbReference>
<dbReference type="Proteomes" id="UP001300604">
    <property type="component" value="Chromosome"/>
</dbReference>
<feature type="compositionally biased region" description="Polar residues" evidence="4">
    <location>
        <begin position="577"/>
        <end position="587"/>
    </location>
</feature>
<dbReference type="Gene3D" id="6.10.340.10">
    <property type="match status" value="1"/>
</dbReference>
<evidence type="ECO:0000313" key="8">
    <source>
        <dbReference type="Proteomes" id="UP001300604"/>
    </source>
</evidence>
<dbReference type="InterPro" id="IPR003660">
    <property type="entry name" value="HAMP_dom"/>
</dbReference>
<dbReference type="EMBL" id="CP135996">
    <property type="protein sequence ID" value="WOC32703.1"/>
    <property type="molecule type" value="Genomic_DNA"/>
</dbReference>
<proteinExistence type="inferred from homology"/>
<keyword evidence="5" id="KW-1133">Transmembrane helix</keyword>
<gene>
    <name evidence="7" type="ORF">PXC00_02180</name>
</gene>
<dbReference type="Pfam" id="PF12729">
    <property type="entry name" value="4HB_MCP_1"/>
    <property type="match status" value="1"/>
</dbReference>
<sequence length="587" mass="62453">MKRNRFDDISISKKLSVGFTFVSTMGAIIGLLGIISLIILMSNQQTMYNQSTLGIEYSSNAEIDFKDLRTAVRDLYMHYDTDKDKYSQTISTDLQAVQKQLEKYSGTLSNSTDQEHYESLKTAYAAYETVVNNIVQTASSGGSQEEILTLINDTSSKTQDVIDAFSVLSSFNDAQAQQSLSNTQTSSIIEICVMLAIVLSAAAASYKCSRRISKSIVPPIQKYAAFAAMMAVGDMDKSKLFNEKDKVLNSRQDEIGQLAVSFNQLIVGTNKLTSETLAIAGGDLTVSVTVRSDEDILGKALNNLVQKFHTLATSIVSSSEQVDAGARQVANSSTMLSQGATEQASSVEELSASMEEVTSQTTQNAQNAQKTYELARTIKSDAENGNTKMGEMLQAMEDINTSSGSIGKIIKAIDEIAFQTNILALNAAVEAARAGQYGKGFAVVAEEVRSLAAKSAQAAKETTTLIETSTQKVGSGTDIANETASALQKITEGISQASDLVGAIASASNEQAAALEQINQGITQVSQVVQSNAAAAEESAAASEELSGQADILKENVSIFKLKNAQTPPPAAPIAPSTKTDTSKYST</sequence>
<dbReference type="CDD" id="cd11386">
    <property type="entry name" value="MCP_signal"/>
    <property type="match status" value="1"/>
</dbReference>
<dbReference type="GO" id="GO:0006935">
    <property type="term" value="P:chemotaxis"/>
    <property type="evidence" value="ECO:0007669"/>
    <property type="project" value="UniProtKB-KW"/>
</dbReference>
<reference evidence="8" key="2">
    <citation type="submission" date="2024-06" db="EMBL/GenBank/DDBJ databases">
        <title>Caproicibacterium argilliputei sp. nov, a novel caproic acid producing anaerobic bacterium isolated from pit mud.</title>
        <authorList>
            <person name="Zeng C."/>
        </authorList>
    </citation>
    <scope>NUCLEOTIDE SEQUENCE [LARGE SCALE GENOMIC DNA]</scope>
    <source>
        <strain evidence="8">ZCY20-5</strain>
    </source>
</reference>
<dbReference type="RefSeq" id="WP_275846211.1">
    <property type="nucleotide sequence ID" value="NZ_CP135996.1"/>
</dbReference>
<evidence type="ECO:0000256" key="1">
    <source>
        <dbReference type="ARBA" id="ARBA00022500"/>
    </source>
</evidence>
<dbReference type="GO" id="GO:0007165">
    <property type="term" value="P:signal transduction"/>
    <property type="evidence" value="ECO:0007669"/>
    <property type="project" value="UniProtKB-KW"/>
</dbReference>
<evidence type="ECO:0000313" key="7">
    <source>
        <dbReference type="EMBL" id="WOC32703.1"/>
    </source>
</evidence>
<dbReference type="CDD" id="cd06225">
    <property type="entry name" value="HAMP"/>
    <property type="match status" value="2"/>
</dbReference>
<dbReference type="KEGG" id="carl:PXC00_02180"/>
<dbReference type="InterPro" id="IPR051310">
    <property type="entry name" value="MCP_chemotaxis"/>
</dbReference>
<dbReference type="SUPFAM" id="SSF58104">
    <property type="entry name" value="Methyl-accepting chemotaxis protein (MCP) signaling domain"/>
    <property type="match status" value="1"/>
</dbReference>
<evidence type="ECO:0000259" key="6">
    <source>
        <dbReference type="PROSITE" id="PS50111"/>
    </source>
</evidence>
<dbReference type="SMART" id="SM00283">
    <property type="entry name" value="MA"/>
    <property type="match status" value="1"/>
</dbReference>
<evidence type="ECO:0000256" key="3">
    <source>
        <dbReference type="PROSITE-ProRule" id="PRU00284"/>
    </source>
</evidence>
<comment type="similarity">
    <text evidence="2">Belongs to the methyl-accepting chemotaxis (MCP) protein family.</text>
</comment>
<name>A0AA97H3V0_9FIRM</name>
<protein>
    <submittedName>
        <fullName evidence="7">Methyl-accepting chemotaxis protein</fullName>
    </submittedName>
</protein>
<dbReference type="InterPro" id="IPR004089">
    <property type="entry name" value="MCPsignal_dom"/>
</dbReference>
<dbReference type="InterPro" id="IPR004090">
    <property type="entry name" value="Chemotax_Me-accpt_rcpt"/>
</dbReference>
<feature type="region of interest" description="Disordered" evidence="4">
    <location>
        <begin position="564"/>
        <end position="587"/>
    </location>
</feature>
<keyword evidence="5" id="KW-0812">Transmembrane</keyword>
<reference evidence="7 8" key="1">
    <citation type="submission" date="2024-06" db="EMBL/GenBank/DDBJ databases">
        <title>Caproicibacterium argilliputei sp. nov, a novel caproic acid producing anaerobic bacterium isolated from pit mud.</title>
        <authorList>
            <person name="Xia S."/>
        </authorList>
    </citation>
    <scope>NUCLEOTIDE SEQUENCE [LARGE SCALE GENOMIC DNA]</scope>
    <source>
        <strain evidence="7 8">ZCY20-5</strain>
    </source>
</reference>
<reference evidence="8" key="3">
    <citation type="submission" date="2024-06" db="EMBL/GenBank/DDBJ databases">
        <authorList>
            <person name="Zeng C."/>
        </authorList>
    </citation>
    <scope>NUCLEOTIDE SEQUENCE [LARGE SCALE GENOMIC DNA]</scope>
    <source>
        <strain evidence="8">ZCY20-5</strain>
    </source>
</reference>
<keyword evidence="1" id="KW-0145">Chemotaxis</keyword>
<dbReference type="Pfam" id="PF00015">
    <property type="entry name" value="MCPsignal"/>
    <property type="match status" value="1"/>
</dbReference>
<dbReference type="Pfam" id="PF00672">
    <property type="entry name" value="HAMP"/>
    <property type="match status" value="1"/>
</dbReference>
<evidence type="ECO:0000256" key="5">
    <source>
        <dbReference type="SAM" id="Phobius"/>
    </source>
</evidence>
<keyword evidence="3" id="KW-0807">Transducer</keyword>
<dbReference type="PANTHER" id="PTHR43531:SF11">
    <property type="entry name" value="METHYL-ACCEPTING CHEMOTAXIS PROTEIN 3"/>
    <property type="match status" value="1"/>
</dbReference>
<dbReference type="PRINTS" id="PR00260">
    <property type="entry name" value="CHEMTRNSDUCR"/>
</dbReference>
<dbReference type="PANTHER" id="PTHR43531">
    <property type="entry name" value="PROTEIN ICFG"/>
    <property type="match status" value="1"/>
</dbReference>
<evidence type="ECO:0000256" key="4">
    <source>
        <dbReference type="SAM" id="MobiDB-lite"/>
    </source>
</evidence>
<feature type="transmembrane region" description="Helical" evidence="5">
    <location>
        <begin position="21"/>
        <end position="41"/>
    </location>
</feature>
<dbReference type="PROSITE" id="PS50111">
    <property type="entry name" value="CHEMOTAXIS_TRANSDUC_2"/>
    <property type="match status" value="1"/>
</dbReference>
<accession>A0AA97H3V0</accession>
<dbReference type="Gene3D" id="1.10.287.950">
    <property type="entry name" value="Methyl-accepting chemotaxis protein"/>
    <property type="match status" value="1"/>
</dbReference>
<keyword evidence="5" id="KW-0472">Membrane</keyword>
<dbReference type="InterPro" id="IPR024478">
    <property type="entry name" value="HlyB_4HB_MCP"/>
</dbReference>
<feature type="domain" description="Methyl-accepting transducer" evidence="6">
    <location>
        <begin position="318"/>
        <end position="547"/>
    </location>
</feature>
<dbReference type="FunFam" id="1.10.287.950:FF:000001">
    <property type="entry name" value="Methyl-accepting chemotaxis sensory transducer"/>
    <property type="match status" value="1"/>
</dbReference>
<organism evidence="7 8">
    <name type="scientific">Caproicibacterium argilliputei</name>
    <dbReference type="NCBI Taxonomy" id="3030016"/>
    <lineage>
        <taxon>Bacteria</taxon>
        <taxon>Bacillati</taxon>
        <taxon>Bacillota</taxon>
        <taxon>Clostridia</taxon>
        <taxon>Eubacteriales</taxon>
        <taxon>Oscillospiraceae</taxon>
        <taxon>Caproicibacterium</taxon>
    </lineage>
</organism>